<dbReference type="SUPFAM" id="SSF52413">
    <property type="entry name" value="UDP-glucose/GDP-mannose dehydrogenase C-terminal domain"/>
    <property type="match status" value="1"/>
</dbReference>
<dbReference type="PANTHER" id="PTHR43491:SF1">
    <property type="entry name" value="UDP-N-ACETYL-D-MANNOSAMINE DEHYDROGENASE"/>
    <property type="match status" value="1"/>
</dbReference>
<gene>
    <name evidence="5" type="ORF">FGF04_11020</name>
</gene>
<comment type="similarity">
    <text evidence="3">Belongs to the UDP-glucose/GDP-mannose dehydrogenase family.</text>
</comment>
<organism evidence="5 6">
    <name type="scientific">Streptomyces apricus</name>
    <dbReference type="NCBI Taxonomy" id="1828112"/>
    <lineage>
        <taxon>Bacteria</taxon>
        <taxon>Bacillati</taxon>
        <taxon>Actinomycetota</taxon>
        <taxon>Actinomycetes</taxon>
        <taxon>Kitasatosporales</taxon>
        <taxon>Streptomycetaceae</taxon>
        <taxon>Streptomyces</taxon>
    </lineage>
</organism>
<comment type="caution">
    <text evidence="5">The sequence shown here is derived from an EMBL/GenBank/DDBJ whole genome shotgun (WGS) entry which is preliminary data.</text>
</comment>
<keyword evidence="1" id="KW-0560">Oxidoreductase</keyword>
<dbReference type="Pfam" id="PF03720">
    <property type="entry name" value="UDPG_MGDP_dh_C"/>
    <property type="match status" value="1"/>
</dbReference>
<dbReference type="OrthoDB" id="5193947at2"/>
<dbReference type="Proteomes" id="UP000324965">
    <property type="component" value="Unassembled WGS sequence"/>
</dbReference>
<dbReference type="InterPro" id="IPR036291">
    <property type="entry name" value="NAD(P)-bd_dom_sf"/>
</dbReference>
<dbReference type="SMART" id="SM00984">
    <property type="entry name" value="UDPG_MGDP_dh_C"/>
    <property type="match status" value="1"/>
</dbReference>
<dbReference type="SUPFAM" id="SSF51735">
    <property type="entry name" value="NAD(P)-binding Rossmann-fold domains"/>
    <property type="match status" value="1"/>
</dbReference>
<dbReference type="PANTHER" id="PTHR43491">
    <property type="entry name" value="UDP-N-ACETYL-D-MANNOSAMINE DEHYDROGENASE"/>
    <property type="match status" value="1"/>
</dbReference>
<evidence type="ECO:0000313" key="5">
    <source>
        <dbReference type="EMBL" id="KAA0940028.1"/>
    </source>
</evidence>
<proteinExistence type="inferred from homology"/>
<protein>
    <submittedName>
        <fullName evidence="5">Nucleotide sugar dehydrogenase</fullName>
    </submittedName>
</protein>
<feature type="domain" description="UDP-glucose/GDP-mannose dehydrogenase C-terminal" evidence="4">
    <location>
        <begin position="318"/>
        <end position="413"/>
    </location>
</feature>
<dbReference type="Pfam" id="PF00984">
    <property type="entry name" value="UDPG_MGDP_dh"/>
    <property type="match status" value="1"/>
</dbReference>
<dbReference type="NCBIfam" id="TIGR03026">
    <property type="entry name" value="NDP-sugDHase"/>
    <property type="match status" value="1"/>
</dbReference>
<name>A0A5B0BCM7_9ACTN</name>
<dbReference type="EMBL" id="VDFC01000033">
    <property type="protein sequence ID" value="KAA0940028.1"/>
    <property type="molecule type" value="Genomic_DNA"/>
</dbReference>
<dbReference type="GO" id="GO:0000271">
    <property type="term" value="P:polysaccharide biosynthetic process"/>
    <property type="evidence" value="ECO:0007669"/>
    <property type="project" value="InterPro"/>
</dbReference>
<dbReference type="InterPro" id="IPR036220">
    <property type="entry name" value="UDP-Glc/GDP-Man_DH_C_sf"/>
</dbReference>
<dbReference type="AlphaFoldDB" id="A0A5B0BCM7"/>
<dbReference type="SUPFAM" id="SSF48179">
    <property type="entry name" value="6-phosphogluconate dehydrogenase C-terminal domain-like"/>
    <property type="match status" value="1"/>
</dbReference>
<evidence type="ECO:0000256" key="3">
    <source>
        <dbReference type="PIRNR" id="PIRNR000124"/>
    </source>
</evidence>
<sequence>MMIDLVVVGLGHVGLPLAARACAAGLTTAGHDTDPAVLAALDAGRSHIGDVNDTQLAGMRAAGFRAGRDRSVIGRAATVVICVPTGLTADGAPDLSAVRAASADVAAALRPGTLVVLESTSHPGTTQDVVRPLLERGSGLRAGEDFHLAYSPERIDPGNPVFGVSNTPKIVSGCTPLCAKHATAFYSRLVDTLVVAKGTREAEMAKLVENTYRYVNIALVDEIALCCDAMGIDVWDVLHCAATKPFGYAPFRPGAGVGGHCIPVDPHYLAAGAEAAGSPLRLVAAARTVLDGMPRHVADRAAALLTGPGRTAAGAGVLLLGAAYKPDVADVRNSPAVPVARRLREHGARVLYHDPLVPDLRVDGTAVPRATDLPSALAAADLAILLQDHACYGAPLLTRSPCPVLDTRGRLFGPHVTRL</sequence>
<dbReference type="GO" id="GO:0016628">
    <property type="term" value="F:oxidoreductase activity, acting on the CH-CH group of donors, NAD or NADP as acceptor"/>
    <property type="evidence" value="ECO:0007669"/>
    <property type="project" value="InterPro"/>
</dbReference>
<dbReference type="InterPro" id="IPR008927">
    <property type="entry name" value="6-PGluconate_DH-like_C_sf"/>
</dbReference>
<dbReference type="InterPro" id="IPR017476">
    <property type="entry name" value="UDP-Glc/GDP-Man"/>
</dbReference>
<dbReference type="InterPro" id="IPR014027">
    <property type="entry name" value="UDP-Glc/GDP-Man_DH_C"/>
</dbReference>
<dbReference type="InterPro" id="IPR001732">
    <property type="entry name" value="UDP-Glc/GDP-Man_DH_N"/>
</dbReference>
<evidence type="ECO:0000259" key="4">
    <source>
        <dbReference type="SMART" id="SM00984"/>
    </source>
</evidence>
<dbReference type="GO" id="GO:0016616">
    <property type="term" value="F:oxidoreductase activity, acting on the CH-OH group of donors, NAD or NADP as acceptor"/>
    <property type="evidence" value="ECO:0007669"/>
    <property type="project" value="InterPro"/>
</dbReference>
<dbReference type="InterPro" id="IPR014026">
    <property type="entry name" value="UDP-Glc/GDP-Man_DH_dimer"/>
</dbReference>
<evidence type="ECO:0000256" key="1">
    <source>
        <dbReference type="ARBA" id="ARBA00023002"/>
    </source>
</evidence>
<dbReference type="PIRSF" id="PIRSF000124">
    <property type="entry name" value="UDPglc_GDPman_dh"/>
    <property type="match status" value="1"/>
</dbReference>
<keyword evidence="6" id="KW-1185">Reference proteome</keyword>
<dbReference type="GO" id="GO:0051287">
    <property type="term" value="F:NAD binding"/>
    <property type="evidence" value="ECO:0007669"/>
    <property type="project" value="InterPro"/>
</dbReference>
<reference evidence="5 6" key="1">
    <citation type="submission" date="2019-05" db="EMBL/GenBank/DDBJ databases">
        <authorList>
            <person name="Hariharan J."/>
            <person name="Choudoir M.J."/>
            <person name="Diebold P."/>
            <person name="Panke-Buisse K."/>
            <person name="Buckley D.H."/>
        </authorList>
    </citation>
    <scope>NUCLEOTIDE SEQUENCE [LARGE SCALE GENOMIC DNA]</scope>
    <source>
        <strain evidence="5 6">SUN51</strain>
    </source>
</reference>
<dbReference type="Gene3D" id="3.40.50.720">
    <property type="entry name" value="NAD(P)-binding Rossmann-like Domain"/>
    <property type="match status" value="2"/>
</dbReference>
<keyword evidence="2" id="KW-0520">NAD</keyword>
<evidence type="ECO:0000256" key="2">
    <source>
        <dbReference type="ARBA" id="ARBA00023027"/>
    </source>
</evidence>
<evidence type="ECO:0000313" key="6">
    <source>
        <dbReference type="Proteomes" id="UP000324965"/>
    </source>
</evidence>
<dbReference type="InterPro" id="IPR028359">
    <property type="entry name" value="UDP_ManNAc/GlcNAc_DH"/>
</dbReference>
<accession>A0A5B0BCM7</accession>
<dbReference type="Pfam" id="PF03721">
    <property type="entry name" value="UDPG_MGDP_dh_N"/>
    <property type="match status" value="1"/>
</dbReference>
<dbReference type="PIRSF" id="PIRSF500136">
    <property type="entry name" value="UDP_ManNAc_DH"/>
    <property type="match status" value="1"/>
</dbReference>